<dbReference type="FunFam" id="1.10.8.640:FF:000001">
    <property type="entry name" value="Cytochrome c-type biogenesis protein"/>
    <property type="match status" value="1"/>
</dbReference>
<name>A0AA50Q689_9GAMM</name>
<proteinExistence type="inferred from homology"/>
<dbReference type="PANTHER" id="PTHR47870">
    <property type="entry name" value="CYTOCHROME C-TYPE BIOGENESIS PROTEIN CCMH"/>
    <property type="match status" value="1"/>
</dbReference>
<dbReference type="Proteomes" id="UP001236800">
    <property type="component" value="Chromosome"/>
</dbReference>
<dbReference type="GO" id="GO:0017004">
    <property type="term" value="P:cytochrome complex assembly"/>
    <property type="evidence" value="ECO:0007669"/>
    <property type="project" value="UniProtKB-KW"/>
</dbReference>
<evidence type="ECO:0000313" key="9">
    <source>
        <dbReference type="EMBL" id="WMB72580.1"/>
    </source>
</evidence>
<evidence type="ECO:0000259" key="8">
    <source>
        <dbReference type="Pfam" id="PF03918"/>
    </source>
</evidence>
<reference evidence="9" key="1">
    <citation type="submission" date="2023-08" db="EMBL/GenBank/DDBJ databases">
        <title>Complete genome sequence of Shewanella oncorhynchi Z-P2, a siderophore putrebactin-producing bacterium.</title>
        <authorList>
            <person name="Zhang Y."/>
        </authorList>
    </citation>
    <scope>NUCLEOTIDE SEQUENCE</scope>
    <source>
        <strain evidence="9">Z-P2</strain>
    </source>
</reference>
<evidence type="ECO:0000256" key="7">
    <source>
        <dbReference type="RuleBase" id="RU364112"/>
    </source>
</evidence>
<gene>
    <name evidence="9" type="ORF">RA178_19530</name>
</gene>
<evidence type="ECO:0000256" key="5">
    <source>
        <dbReference type="ARBA" id="ARBA00022748"/>
    </source>
</evidence>
<feature type="domain" description="CcmH/CycL/Ccl2/NrfF N-terminal" evidence="8">
    <location>
        <begin position="22"/>
        <end position="137"/>
    </location>
</feature>
<keyword evidence="2 7" id="KW-0349">Heme</keyword>
<keyword evidence="5" id="KW-0201">Cytochrome c-type biogenesis</keyword>
<feature type="transmembrane region" description="Helical" evidence="7">
    <location>
        <begin position="109"/>
        <end position="130"/>
    </location>
</feature>
<evidence type="ECO:0000256" key="1">
    <source>
        <dbReference type="ARBA" id="ARBA00010342"/>
    </source>
</evidence>
<dbReference type="GeneID" id="301341423"/>
<dbReference type="PANTHER" id="PTHR47870:SF1">
    <property type="entry name" value="CYTOCHROME C-TYPE BIOGENESIS PROTEIN CCMH"/>
    <property type="match status" value="1"/>
</dbReference>
<keyword evidence="6 7" id="KW-0408">Iron</keyword>
<evidence type="ECO:0000256" key="4">
    <source>
        <dbReference type="ARBA" id="ARBA00022729"/>
    </source>
</evidence>
<keyword evidence="7" id="KW-1133">Transmembrane helix</keyword>
<comment type="function">
    <text evidence="7">Possible subunit of a heme lyase.</text>
</comment>
<dbReference type="Gene3D" id="1.10.8.640">
    <property type="entry name" value="Cytochrome C biogenesis protein"/>
    <property type="match status" value="1"/>
</dbReference>
<dbReference type="RefSeq" id="WP_105250353.1">
    <property type="nucleotide sequence ID" value="NZ_CP132914.1"/>
</dbReference>
<dbReference type="InterPro" id="IPR051263">
    <property type="entry name" value="C-type_cytochrome_biogenesis"/>
</dbReference>
<dbReference type="CDD" id="cd16378">
    <property type="entry name" value="CcmH_N"/>
    <property type="match status" value="1"/>
</dbReference>
<dbReference type="GO" id="GO:0005886">
    <property type="term" value="C:plasma membrane"/>
    <property type="evidence" value="ECO:0007669"/>
    <property type="project" value="TreeGrafter"/>
</dbReference>
<evidence type="ECO:0000256" key="2">
    <source>
        <dbReference type="ARBA" id="ARBA00022617"/>
    </source>
</evidence>
<dbReference type="Pfam" id="PF03918">
    <property type="entry name" value="CcmH"/>
    <property type="match status" value="1"/>
</dbReference>
<keyword evidence="4 7" id="KW-0732">Signal</keyword>
<keyword evidence="7" id="KW-0472">Membrane</keyword>
<dbReference type="InterPro" id="IPR005616">
    <property type="entry name" value="CcmH/CycL/Ccl2/NrfF_N"/>
</dbReference>
<protein>
    <recommendedName>
        <fullName evidence="7">Cytochrome c-type biogenesis protein</fullName>
    </recommendedName>
</protein>
<comment type="similarity">
    <text evidence="1 7">Belongs to the CcmH/CycL/Ccl2/NrfF family.</text>
</comment>
<accession>A0AA50Q689</accession>
<dbReference type="GO" id="GO:0046872">
    <property type="term" value="F:metal ion binding"/>
    <property type="evidence" value="ECO:0007669"/>
    <property type="project" value="UniProtKB-KW"/>
</dbReference>
<organism evidence="9">
    <name type="scientific">Shewanella oncorhynchi</name>
    <dbReference type="NCBI Taxonomy" id="2726434"/>
    <lineage>
        <taxon>Bacteria</taxon>
        <taxon>Pseudomonadati</taxon>
        <taxon>Pseudomonadota</taxon>
        <taxon>Gammaproteobacteria</taxon>
        <taxon>Alteromonadales</taxon>
        <taxon>Shewanellaceae</taxon>
        <taxon>Shewanella</taxon>
    </lineage>
</organism>
<evidence type="ECO:0000256" key="6">
    <source>
        <dbReference type="ARBA" id="ARBA00023004"/>
    </source>
</evidence>
<dbReference type="AlphaFoldDB" id="A0AA50Q689"/>
<keyword evidence="7" id="KW-0812">Transmembrane</keyword>
<keyword evidence="3 7" id="KW-0479">Metal-binding</keyword>
<dbReference type="EMBL" id="CP132914">
    <property type="protein sequence ID" value="WMB72580.1"/>
    <property type="molecule type" value="Genomic_DNA"/>
</dbReference>
<dbReference type="KEGG" id="sog:RA178_19530"/>
<evidence type="ECO:0000256" key="3">
    <source>
        <dbReference type="ARBA" id="ARBA00022723"/>
    </source>
</evidence>
<dbReference type="InterPro" id="IPR038297">
    <property type="entry name" value="CcmH/CycL/NrfF/Ccl2_sf"/>
</dbReference>
<sequence length="139" mass="15524">MNPILRFLVLLLPITLCGIGIPCLSVAQAQPISSLSYQQQAIDISKVLRCPMATNQSLFESQAPIAHELKAQIFSMLEQGQSQDEIIDFMVQRYGQKIRYQPEFKASTFALWFGPLLLLVLGVGLCLALVTRRKTQTTI</sequence>